<gene>
    <name evidence="1" type="ORF">HW554_13920</name>
</gene>
<evidence type="ECO:0000313" key="1">
    <source>
        <dbReference type="EMBL" id="NVO32311.1"/>
    </source>
</evidence>
<organism evidence="1 2">
    <name type="scientific">Hymenobacter lapidiphilus</name>
    <dbReference type="NCBI Taxonomy" id="2608003"/>
    <lineage>
        <taxon>Bacteria</taxon>
        <taxon>Pseudomonadati</taxon>
        <taxon>Bacteroidota</taxon>
        <taxon>Cytophagia</taxon>
        <taxon>Cytophagales</taxon>
        <taxon>Hymenobacteraceae</taxon>
        <taxon>Hymenobacter</taxon>
    </lineage>
</organism>
<dbReference type="Proteomes" id="UP000565521">
    <property type="component" value="Unassembled WGS sequence"/>
</dbReference>
<keyword evidence="2" id="KW-1185">Reference proteome</keyword>
<dbReference type="AlphaFoldDB" id="A0A7Y7U609"/>
<name>A0A7Y7U609_9BACT</name>
<dbReference type="RefSeq" id="WP_176909191.1">
    <property type="nucleotide sequence ID" value="NZ_JABKAU010000027.1"/>
</dbReference>
<reference evidence="1 2" key="1">
    <citation type="submission" date="2020-05" db="EMBL/GenBank/DDBJ databases">
        <title>Hymenobacter terrestris sp. nov. and Hymenobacter lapidiphilus sp. nov., isolated from regoliths in Antarctica.</title>
        <authorList>
            <person name="Sedlacek I."/>
            <person name="Pantucek R."/>
            <person name="Zeman M."/>
            <person name="Holochova P."/>
            <person name="Kralova S."/>
            <person name="Stankova E."/>
            <person name="Sedo O."/>
            <person name="Micenkova L."/>
            <person name="Svec P."/>
            <person name="Gupta V."/>
            <person name="Sood U."/>
            <person name="Korpole U.S."/>
            <person name="Lal R."/>
        </authorList>
    </citation>
    <scope>NUCLEOTIDE SEQUENCE [LARGE SCALE GENOMIC DNA]</scope>
    <source>
        <strain evidence="1 2">P5342</strain>
    </source>
</reference>
<proteinExistence type="predicted"/>
<sequence>MAIRDISLGTAQEPHHRDFNSSTWALAQLYVTFLPAFDSAGIVKVNIGVVDTAGARDVASLAIGPVLRLLNVVVVGLSLDLSWYATLPDPARALLQLEVLHAACLAVGTAQQWDPQPFHAAYAQCQRANLANAWVIQVGKKRFVYSPDRRSKACLVCLWTLHSFRVDLVVMAKATGGAHVTPLLENAAYDPVQFHTVSWVDNQTVKVTARYPHREWQVEVKG</sequence>
<evidence type="ECO:0000313" key="2">
    <source>
        <dbReference type="Proteomes" id="UP000565521"/>
    </source>
</evidence>
<accession>A0A7Y7U609</accession>
<comment type="caution">
    <text evidence="1">The sequence shown here is derived from an EMBL/GenBank/DDBJ whole genome shotgun (WGS) entry which is preliminary data.</text>
</comment>
<dbReference type="EMBL" id="JABKAU010000027">
    <property type="protein sequence ID" value="NVO32311.1"/>
    <property type="molecule type" value="Genomic_DNA"/>
</dbReference>
<protein>
    <submittedName>
        <fullName evidence="1">Uncharacterized protein</fullName>
    </submittedName>
</protein>